<name>A0A8C7AF11_NEOVI</name>
<dbReference type="InterPro" id="IPR050169">
    <property type="entry name" value="Krueppel_C2H2_ZnF"/>
</dbReference>
<dbReference type="Pfam" id="PF01352">
    <property type="entry name" value="KRAB"/>
    <property type="match status" value="1"/>
</dbReference>
<evidence type="ECO:0000313" key="3">
    <source>
        <dbReference type="Proteomes" id="UP000694425"/>
    </source>
</evidence>
<dbReference type="Gene3D" id="6.10.140.140">
    <property type="match status" value="1"/>
</dbReference>
<dbReference type="PANTHER" id="PTHR23232:SF158">
    <property type="entry name" value="KRAB DOMAIN-CONTAINING PROTEIN 5"/>
    <property type="match status" value="1"/>
</dbReference>
<dbReference type="Ensembl" id="ENSNVIT00000005437.1">
    <property type="protein sequence ID" value="ENSNVIP00000004610.1"/>
    <property type="gene ID" value="ENSNVIG00000003717.1"/>
</dbReference>
<dbReference type="InterPro" id="IPR036051">
    <property type="entry name" value="KRAB_dom_sf"/>
</dbReference>
<dbReference type="InterPro" id="IPR001909">
    <property type="entry name" value="KRAB"/>
</dbReference>
<evidence type="ECO:0000259" key="1">
    <source>
        <dbReference type="PROSITE" id="PS50805"/>
    </source>
</evidence>
<accession>A0A8C7AF11</accession>
<feature type="domain" description="KRAB" evidence="1">
    <location>
        <begin position="15"/>
        <end position="75"/>
    </location>
</feature>
<reference evidence="2" key="1">
    <citation type="submission" date="2025-08" db="UniProtKB">
        <authorList>
            <consortium name="Ensembl"/>
        </authorList>
    </citation>
    <scope>IDENTIFICATION</scope>
</reference>
<dbReference type="Proteomes" id="UP000694425">
    <property type="component" value="Unplaced"/>
</dbReference>
<dbReference type="SUPFAM" id="SSF109640">
    <property type="entry name" value="KRAB domain (Kruppel-associated box)"/>
    <property type="match status" value="1"/>
</dbReference>
<evidence type="ECO:0000313" key="2">
    <source>
        <dbReference type="Ensembl" id="ENSNVIP00000004610.1"/>
    </source>
</evidence>
<dbReference type="CDD" id="cd07765">
    <property type="entry name" value="KRAB_A-box"/>
    <property type="match status" value="1"/>
</dbReference>
<reference evidence="2" key="2">
    <citation type="submission" date="2025-09" db="UniProtKB">
        <authorList>
            <consortium name="Ensembl"/>
        </authorList>
    </citation>
    <scope>IDENTIFICATION</scope>
</reference>
<dbReference type="AlphaFoldDB" id="A0A8C7AF11"/>
<dbReference type="SMART" id="SM00349">
    <property type="entry name" value="KRAB"/>
    <property type="match status" value="1"/>
</dbReference>
<sequence>MEPPTPRRLCPQVSVAFQDLAVRFSEEEWQLLGEGQRALYRDVMRENYETLRSLGKEPKFLQILPLLECLLFKMS</sequence>
<keyword evidence="3" id="KW-1185">Reference proteome</keyword>
<proteinExistence type="predicted"/>
<dbReference type="PANTHER" id="PTHR23232">
    <property type="entry name" value="KRAB DOMAIN C2H2 ZINC FINGER"/>
    <property type="match status" value="1"/>
</dbReference>
<organism evidence="2 3">
    <name type="scientific">Neovison vison</name>
    <name type="common">American mink</name>
    <name type="synonym">Mustela vison</name>
    <dbReference type="NCBI Taxonomy" id="452646"/>
    <lineage>
        <taxon>Eukaryota</taxon>
        <taxon>Metazoa</taxon>
        <taxon>Chordata</taxon>
        <taxon>Craniata</taxon>
        <taxon>Vertebrata</taxon>
        <taxon>Euteleostomi</taxon>
        <taxon>Mammalia</taxon>
        <taxon>Eutheria</taxon>
        <taxon>Laurasiatheria</taxon>
        <taxon>Carnivora</taxon>
        <taxon>Caniformia</taxon>
        <taxon>Musteloidea</taxon>
        <taxon>Mustelidae</taxon>
        <taxon>Mustelinae</taxon>
        <taxon>Neogale</taxon>
    </lineage>
</organism>
<protein>
    <recommendedName>
        <fullName evidence="1">KRAB domain-containing protein</fullName>
    </recommendedName>
</protein>
<dbReference type="PROSITE" id="PS50805">
    <property type="entry name" value="KRAB"/>
    <property type="match status" value="1"/>
</dbReference>
<dbReference type="GeneTree" id="ENSGT01130000280243"/>
<dbReference type="GO" id="GO:0006355">
    <property type="term" value="P:regulation of DNA-templated transcription"/>
    <property type="evidence" value="ECO:0007669"/>
    <property type="project" value="InterPro"/>
</dbReference>